<evidence type="ECO:0000256" key="3">
    <source>
        <dbReference type="ARBA" id="ARBA00022679"/>
    </source>
</evidence>
<feature type="compositionally biased region" description="Basic and acidic residues" evidence="7">
    <location>
        <begin position="113"/>
        <end position="128"/>
    </location>
</feature>
<keyword evidence="4 6" id="KW-0450">Lipoyl</keyword>
<dbReference type="Gene3D" id="4.10.320.10">
    <property type="entry name" value="E3-binding domain"/>
    <property type="match status" value="1"/>
</dbReference>
<comment type="similarity">
    <text evidence="2 6">Belongs to the 2-oxoacid dehydrogenase family.</text>
</comment>
<feature type="region of interest" description="Disordered" evidence="7">
    <location>
        <begin position="212"/>
        <end position="254"/>
    </location>
</feature>
<dbReference type="PROSITE" id="PS51826">
    <property type="entry name" value="PSBD"/>
    <property type="match status" value="1"/>
</dbReference>
<keyword evidence="3 6" id="KW-0808">Transferase</keyword>
<dbReference type="InterPro" id="IPR011053">
    <property type="entry name" value="Single_hybrid_motif"/>
</dbReference>
<feature type="domain" description="Peripheral subunit-binding (PSBD)" evidence="9">
    <location>
        <begin position="165"/>
        <end position="202"/>
    </location>
</feature>
<dbReference type="PANTHER" id="PTHR43178:SF5">
    <property type="entry name" value="LIPOAMIDE ACYLTRANSFERASE COMPONENT OF BRANCHED-CHAIN ALPHA-KETO ACID DEHYDROGENASE COMPLEX, MITOCHONDRIAL"/>
    <property type="match status" value="1"/>
</dbReference>
<dbReference type="InterPro" id="IPR003016">
    <property type="entry name" value="2-oxoA_DH_lipoyl-BS"/>
</dbReference>
<dbReference type="GO" id="GO:0016407">
    <property type="term" value="F:acetyltransferase activity"/>
    <property type="evidence" value="ECO:0007669"/>
    <property type="project" value="TreeGrafter"/>
</dbReference>
<dbReference type="EC" id="2.3.1.-" evidence="6"/>
<dbReference type="InterPro" id="IPR036625">
    <property type="entry name" value="E3-bd_dom_sf"/>
</dbReference>
<name>A0A8H9GGW6_9MICO</name>
<dbReference type="Gene3D" id="2.40.50.100">
    <property type="match status" value="1"/>
</dbReference>
<dbReference type="Proteomes" id="UP000655589">
    <property type="component" value="Unassembled WGS sequence"/>
</dbReference>
<organism evidence="10 11">
    <name type="scientific">Promicromonospora citrea</name>
    <dbReference type="NCBI Taxonomy" id="43677"/>
    <lineage>
        <taxon>Bacteria</taxon>
        <taxon>Bacillati</taxon>
        <taxon>Actinomycetota</taxon>
        <taxon>Actinomycetes</taxon>
        <taxon>Micrococcales</taxon>
        <taxon>Promicromonosporaceae</taxon>
        <taxon>Promicromonospora</taxon>
    </lineage>
</organism>
<dbReference type="InterPro" id="IPR050743">
    <property type="entry name" value="2-oxoacid_DH_E2_comp"/>
</dbReference>
<gene>
    <name evidence="10" type="ORF">GCM10010102_15980</name>
</gene>
<evidence type="ECO:0000313" key="10">
    <source>
        <dbReference type="EMBL" id="GGM21072.1"/>
    </source>
</evidence>
<dbReference type="AlphaFoldDB" id="A0A8H9GGW6"/>
<evidence type="ECO:0000256" key="7">
    <source>
        <dbReference type="SAM" id="MobiDB-lite"/>
    </source>
</evidence>
<evidence type="ECO:0000256" key="5">
    <source>
        <dbReference type="ARBA" id="ARBA00023315"/>
    </source>
</evidence>
<dbReference type="GO" id="GO:0005737">
    <property type="term" value="C:cytoplasm"/>
    <property type="evidence" value="ECO:0007669"/>
    <property type="project" value="TreeGrafter"/>
</dbReference>
<keyword evidence="11" id="KW-1185">Reference proteome</keyword>
<dbReference type="GO" id="GO:0031405">
    <property type="term" value="F:lipoic acid binding"/>
    <property type="evidence" value="ECO:0007669"/>
    <property type="project" value="TreeGrafter"/>
</dbReference>
<dbReference type="Pfam" id="PF02817">
    <property type="entry name" value="E3_binding"/>
    <property type="match status" value="1"/>
</dbReference>
<feature type="compositionally biased region" description="Pro residues" evidence="7">
    <location>
        <begin position="236"/>
        <end position="247"/>
    </location>
</feature>
<comment type="caution">
    <text evidence="10">The sequence shown here is derived from an EMBL/GenBank/DDBJ whole genome shotgun (WGS) entry which is preliminary data.</text>
</comment>
<evidence type="ECO:0000256" key="2">
    <source>
        <dbReference type="ARBA" id="ARBA00007317"/>
    </source>
</evidence>
<evidence type="ECO:0000256" key="1">
    <source>
        <dbReference type="ARBA" id="ARBA00001938"/>
    </source>
</evidence>
<dbReference type="EMBL" id="BMPT01000005">
    <property type="protein sequence ID" value="GGM21072.1"/>
    <property type="molecule type" value="Genomic_DNA"/>
</dbReference>
<dbReference type="InterPro" id="IPR001078">
    <property type="entry name" value="2-oxoacid_DH_actylTfrase"/>
</dbReference>
<dbReference type="Pfam" id="PF00364">
    <property type="entry name" value="Biotin_lipoyl"/>
    <property type="match status" value="1"/>
</dbReference>
<evidence type="ECO:0000256" key="4">
    <source>
        <dbReference type="ARBA" id="ARBA00022823"/>
    </source>
</evidence>
<dbReference type="PANTHER" id="PTHR43178">
    <property type="entry name" value="DIHYDROLIPOAMIDE ACETYLTRANSFERASE COMPONENT OF PYRUVATE DEHYDROGENASE COMPLEX"/>
    <property type="match status" value="1"/>
</dbReference>
<protein>
    <recommendedName>
        <fullName evidence="6">Dihydrolipoamide acetyltransferase component of pyruvate dehydrogenase complex</fullName>
        <ecNumber evidence="6">2.3.1.-</ecNumber>
    </recommendedName>
</protein>
<reference evidence="10" key="2">
    <citation type="submission" date="2020-09" db="EMBL/GenBank/DDBJ databases">
        <authorList>
            <person name="Sun Q."/>
            <person name="Ohkuma M."/>
        </authorList>
    </citation>
    <scope>NUCLEOTIDE SEQUENCE</scope>
    <source>
        <strain evidence="10">JCM 3051</strain>
    </source>
</reference>
<dbReference type="SUPFAM" id="SSF51230">
    <property type="entry name" value="Single hybrid motif"/>
    <property type="match status" value="1"/>
</dbReference>
<dbReference type="InterPro" id="IPR004167">
    <property type="entry name" value="PSBD"/>
</dbReference>
<dbReference type="SUPFAM" id="SSF47005">
    <property type="entry name" value="Peripheral subunit-binding domain of 2-oxo acid dehydrogenase complex"/>
    <property type="match status" value="1"/>
</dbReference>
<dbReference type="SUPFAM" id="SSF52777">
    <property type="entry name" value="CoA-dependent acyltransferases"/>
    <property type="match status" value="1"/>
</dbReference>
<dbReference type="Gene3D" id="3.30.559.10">
    <property type="entry name" value="Chloramphenicol acetyltransferase-like domain"/>
    <property type="match status" value="1"/>
</dbReference>
<evidence type="ECO:0000259" key="9">
    <source>
        <dbReference type="PROSITE" id="PS51826"/>
    </source>
</evidence>
<evidence type="ECO:0000259" key="8">
    <source>
        <dbReference type="PROSITE" id="PS50968"/>
    </source>
</evidence>
<dbReference type="Pfam" id="PF00198">
    <property type="entry name" value="2-oxoacid_dh"/>
    <property type="match status" value="1"/>
</dbReference>
<dbReference type="InterPro" id="IPR000089">
    <property type="entry name" value="Biotin_lipoyl"/>
</dbReference>
<feature type="compositionally biased region" description="Low complexity" evidence="7">
    <location>
        <begin position="84"/>
        <end position="107"/>
    </location>
</feature>
<dbReference type="CDD" id="cd06849">
    <property type="entry name" value="lipoyl_domain"/>
    <property type="match status" value="1"/>
</dbReference>
<proteinExistence type="inferred from homology"/>
<dbReference type="InterPro" id="IPR023213">
    <property type="entry name" value="CAT-like_dom_sf"/>
</dbReference>
<accession>A0A8H9GGW6</accession>
<sequence length="480" mass="49400">MSTLTGQTFLLPDLGEGLTEASVVQWLVAEGDVVGVDQAVAEVETAKSVVEVPSPYAGRVGELHAAEGETIEVGRPLITIVTEGGAADGTPAGPAAGTAGVGPDATGGADGEPAARREAETYREEERAGSGNVLVGYGTTSTSGSGRRRRPRRPGPPADDRPVKVISPIVRRLAREAGLDLRSVRPTGAGGVVTRSDVLAAVAVARSGAGVAVAGGAPAGTGDLVPGRGPDTTPTPSAPTPSAPTPGGPARAGRRIPLTGFQRAASAVLTRSRREIPEATVWVDVDATALWELREAARLPGDDGPGLMTYVARFVVEALRRYPVLNARLDVERGEIVVPDRVDLGLAVQGEHGLVAPAVLGADGLSTAQLDAAIRDVVERARAGRSTPEELAAGTFTLNNYGGLGVDGSAPIINHPQVAMLGLGRVIERPWVVDGAILPRRITQLSFVFDHRVCDGVTAAAFLRTVADAIEHPLPAVVRL</sequence>
<evidence type="ECO:0000313" key="11">
    <source>
        <dbReference type="Proteomes" id="UP000655589"/>
    </source>
</evidence>
<feature type="domain" description="Lipoyl-binding" evidence="8">
    <location>
        <begin position="6"/>
        <end position="81"/>
    </location>
</feature>
<dbReference type="RefSeq" id="WP_189086971.1">
    <property type="nucleotide sequence ID" value="NZ_BMPT01000005.1"/>
</dbReference>
<dbReference type="PROSITE" id="PS00189">
    <property type="entry name" value="LIPOYL"/>
    <property type="match status" value="1"/>
</dbReference>
<reference evidence="10" key="1">
    <citation type="journal article" date="2014" name="Int. J. Syst. Evol. Microbiol.">
        <title>Complete genome sequence of Corynebacterium casei LMG S-19264T (=DSM 44701T), isolated from a smear-ripened cheese.</title>
        <authorList>
            <consortium name="US DOE Joint Genome Institute (JGI-PGF)"/>
            <person name="Walter F."/>
            <person name="Albersmeier A."/>
            <person name="Kalinowski J."/>
            <person name="Ruckert C."/>
        </authorList>
    </citation>
    <scope>NUCLEOTIDE SEQUENCE</scope>
    <source>
        <strain evidence="10">JCM 3051</strain>
    </source>
</reference>
<keyword evidence="5 6" id="KW-0012">Acyltransferase</keyword>
<keyword evidence="10" id="KW-0670">Pyruvate</keyword>
<evidence type="ECO:0000256" key="6">
    <source>
        <dbReference type="RuleBase" id="RU003423"/>
    </source>
</evidence>
<comment type="cofactor">
    <cofactor evidence="1 6">
        <name>(R)-lipoate</name>
        <dbReference type="ChEBI" id="CHEBI:83088"/>
    </cofactor>
</comment>
<dbReference type="PROSITE" id="PS50968">
    <property type="entry name" value="BIOTINYL_LIPOYL"/>
    <property type="match status" value="1"/>
</dbReference>
<feature type="region of interest" description="Disordered" evidence="7">
    <location>
        <begin position="84"/>
        <end position="165"/>
    </location>
</feature>